<dbReference type="SUPFAM" id="SSF53067">
    <property type="entry name" value="Actin-like ATPase domain"/>
    <property type="match status" value="1"/>
</dbReference>
<sequence length="112" mass="12429">MKGKLQAHDITEEVVHACSSFVPNIVEEIERLIMSFDPDFQVEAMKNIVLAGGMSRIKGYPAVIKEGLSEYGEVNIHIIDDETYGVAEGALKIGNDIPLKYWSQVGDMEESE</sequence>
<proteinExistence type="predicted"/>
<dbReference type="AlphaFoldDB" id="A0A0F9BMB9"/>
<comment type="caution">
    <text evidence="1">The sequence shown here is derived from an EMBL/GenBank/DDBJ whole genome shotgun (WGS) entry which is preliminary data.</text>
</comment>
<protein>
    <recommendedName>
        <fullName evidence="2">SHS2 domain-containing protein</fullName>
    </recommendedName>
</protein>
<dbReference type="InterPro" id="IPR043129">
    <property type="entry name" value="ATPase_NBD"/>
</dbReference>
<dbReference type="EMBL" id="LAZR01037137">
    <property type="protein sequence ID" value="KKL22999.1"/>
    <property type="molecule type" value="Genomic_DNA"/>
</dbReference>
<organism evidence="1">
    <name type="scientific">marine sediment metagenome</name>
    <dbReference type="NCBI Taxonomy" id="412755"/>
    <lineage>
        <taxon>unclassified sequences</taxon>
        <taxon>metagenomes</taxon>
        <taxon>ecological metagenomes</taxon>
    </lineage>
</organism>
<evidence type="ECO:0008006" key="2">
    <source>
        <dbReference type="Google" id="ProtNLM"/>
    </source>
</evidence>
<gene>
    <name evidence="1" type="ORF">LCGC14_2429820</name>
</gene>
<dbReference type="Gene3D" id="3.30.420.40">
    <property type="match status" value="1"/>
</dbReference>
<name>A0A0F9BMB9_9ZZZZ</name>
<accession>A0A0F9BMB9</accession>
<reference evidence="1" key="1">
    <citation type="journal article" date="2015" name="Nature">
        <title>Complex archaea that bridge the gap between prokaryotes and eukaryotes.</title>
        <authorList>
            <person name="Spang A."/>
            <person name="Saw J.H."/>
            <person name="Jorgensen S.L."/>
            <person name="Zaremba-Niedzwiedzka K."/>
            <person name="Martijn J."/>
            <person name="Lind A.E."/>
            <person name="van Eijk R."/>
            <person name="Schleper C."/>
            <person name="Guy L."/>
            <person name="Ettema T.J."/>
        </authorList>
    </citation>
    <scope>NUCLEOTIDE SEQUENCE</scope>
</reference>
<evidence type="ECO:0000313" key="1">
    <source>
        <dbReference type="EMBL" id="KKL22999.1"/>
    </source>
</evidence>